<dbReference type="Proteomes" id="UP001202248">
    <property type="component" value="Unassembled WGS sequence"/>
</dbReference>
<dbReference type="RefSeq" id="WP_240830431.1">
    <property type="nucleotide sequence ID" value="NZ_JAKWBL010000002.1"/>
</dbReference>
<accession>A0ABS9SKS3</accession>
<evidence type="ECO:0000313" key="1">
    <source>
        <dbReference type="EMBL" id="MCH5598759.1"/>
    </source>
</evidence>
<keyword evidence="2" id="KW-1185">Reference proteome</keyword>
<dbReference type="SUPFAM" id="SSF53850">
    <property type="entry name" value="Periplasmic binding protein-like II"/>
    <property type="match status" value="1"/>
</dbReference>
<organism evidence="1 2">
    <name type="scientific">Niabella ginsengisoli</name>
    <dbReference type="NCBI Taxonomy" id="522298"/>
    <lineage>
        <taxon>Bacteria</taxon>
        <taxon>Pseudomonadati</taxon>
        <taxon>Bacteroidota</taxon>
        <taxon>Chitinophagia</taxon>
        <taxon>Chitinophagales</taxon>
        <taxon>Chitinophagaceae</taxon>
        <taxon>Niabella</taxon>
    </lineage>
</organism>
<dbReference type="EMBL" id="JAKWBL010000002">
    <property type="protein sequence ID" value="MCH5598759.1"/>
    <property type="molecule type" value="Genomic_DNA"/>
</dbReference>
<dbReference type="Gene3D" id="3.40.190.10">
    <property type="entry name" value="Periplasmic binding protein-like II"/>
    <property type="match status" value="2"/>
</dbReference>
<sequence>MTNSDEYWYCPFAYGYTNYSRIGYAKHLLTYTDVVSYDGKKLSTTIGGTGLSVSAFSKHQQEAVAFTEFVCSPQYQINGYIYNEGQPGYLQAWKSQLNNELTNNFFSNVLPVMENGYMRPRYHGYLHFQDEAGIYVQEYLLGKQKSESLVLEKLNEIYMKSIEKNLSKVFI</sequence>
<name>A0ABS9SKS3_9BACT</name>
<protein>
    <recommendedName>
        <fullName evidence="3">Extracellular solute-binding protein</fullName>
    </recommendedName>
</protein>
<reference evidence="1 2" key="1">
    <citation type="submission" date="2022-02" db="EMBL/GenBank/DDBJ databases">
        <authorList>
            <person name="Min J."/>
        </authorList>
    </citation>
    <scope>NUCLEOTIDE SEQUENCE [LARGE SCALE GENOMIC DNA]</scope>
    <source>
        <strain evidence="1 2">GR10-1</strain>
    </source>
</reference>
<gene>
    <name evidence="1" type="ORF">MKP09_13000</name>
</gene>
<comment type="caution">
    <text evidence="1">The sequence shown here is derived from an EMBL/GenBank/DDBJ whole genome shotgun (WGS) entry which is preliminary data.</text>
</comment>
<evidence type="ECO:0008006" key="3">
    <source>
        <dbReference type="Google" id="ProtNLM"/>
    </source>
</evidence>
<evidence type="ECO:0000313" key="2">
    <source>
        <dbReference type="Proteomes" id="UP001202248"/>
    </source>
</evidence>
<proteinExistence type="predicted"/>